<comment type="caution">
    <text evidence="1">The sequence shown here is derived from an EMBL/GenBank/DDBJ whole genome shotgun (WGS) entry which is preliminary data.</text>
</comment>
<evidence type="ECO:0000313" key="1">
    <source>
        <dbReference type="EMBL" id="MBK1869452.1"/>
    </source>
</evidence>
<evidence type="ECO:0000313" key="2">
    <source>
        <dbReference type="Proteomes" id="UP000616151"/>
    </source>
</evidence>
<reference evidence="1" key="1">
    <citation type="submission" date="2021-01" db="EMBL/GenBank/DDBJ databases">
        <authorList>
            <person name="Sun Q."/>
        </authorList>
    </citation>
    <scope>NUCLEOTIDE SEQUENCE</scope>
    <source>
        <strain evidence="1">YIM B02566</strain>
    </source>
</reference>
<accession>A0ACC5R9Z4</accession>
<dbReference type="Proteomes" id="UP000616151">
    <property type="component" value="Unassembled WGS sequence"/>
</dbReference>
<protein>
    <submittedName>
        <fullName evidence="1">LysE family translocator</fullName>
    </submittedName>
</protein>
<dbReference type="EMBL" id="JAENHL010000008">
    <property type="protein sequence ID" value="MBK1869452.1"/>
    <property type="molecule type" value="Genomic_DNA"/>
</dbReference>
<organism evidence="1 2">
    <name type="scientific">Taklimakanibacter albus</name>
    <dbReference type="NCBI Taxonomy" id="2800327"/>
    <lineage>
        <taxon>Bacteria</taxon>
        <taxon>Pseudomonadati</taxon>
        <taxon>Pseudomonadota</taxon>
        <taxon>Alphaproteobacteria</taxon>
        <taxon>Hyphomicrobiales</taxon>
        <taxon>Aestuariivirgaceae</taxon>
        <taxon>Taklimakanibacter</taxon>
    </lineage>
</organism>
<name>A0ACC5R9Z4_9HYPH</name>
<proteinExistence type="predicted"/>
<keyword evidence="2" id="KW-1185">Reference proteome</keyword>
<sequence>MTVTSSLAPIFITAMGFGLAVAAPVGPMAILCMRRSLTEGWRPGLATGFGIATGDGLYAAVAALGLTGISEFMLAYDRPLHLAAGLFLIYLGLKTFWRRPAENGALPAPAAVSTLRAFWGSLLLTLTNPPTIIMFAAIFAALAPKGGFEPMTAAATVGGVTLGSLLWWVFIVGGVTLFRHALGRRVRLWIDRLAGAFLMFFGVAEIRRGL</sequence>
<gene>
    <name evidence="1" type="ORF">JHL16_24035</name>
</gene>